<feature type="transmembrane region" description="Helical" evidence="8">
    <location>
        <begin position="105"/>
        <end position="135"/>
    </location>
</feature>
<feature type="transmembrane region" description="Helical" evidence="8">
    <location>
        <begin position="199"/>
        <end position="224"/>
    </location>
</feature>
<dbReference type="Proteomes" id="UP001161409">
    <property type="component" value="Unassembled WGS sequence"/>
</dbReference>
<evidence type="ECO:0000256" key="3">
    <source>
        <dbReference type="ARBA" id="ARBA00022519"/>
    </source>
</evidence>
<feature type="transmembrane region" description="Helical" evidence="8">
    <location>
        <begin position="329"/>
        <end position="350"/>
    </location>
</feature>
<dbReference type="PANTHER" id="PTHR33362:SF7">
    <property type="entry name" value="SLL1103 PROTEIN"/>
    <property type="match status" value="1"/>
</dbReference>
<feature type="transmembrane region" description="Helical" evidence="8">
    <location>
        <begin position="490"/>
        <end position="512"/>
    </location>
</feature>
<evidence type="ECO:0000256" key="7">
    <source>
        <dbReference type="RuleBase" id="RU369079"/>
    </source>
</evidence>
<dbReference type="PANTHER" id="PTHR33362">
    <property type="entry name" value="SIALIC ACID TRAP TRANSPORTER PERMEASE PROTEIN SIAT-RELATED"/>
    <property type="match status" value="1"/>
</dbReference>
<sequence length="528" mass="56068">MELVEIFAIGMFLLAVACLMAGFPVAFTLSGVALFVAGLGWIVGIFDFSILGAMPSRVFGNAMWNEVLIAVPLFVFMGVMLERSRVAEELLETMGMLFGKMRGGLGISVFVVGALLAASTGIVGATVVTMGLMSLPTMLKRGYDPKLASGAICASGTLGQIIPPSIVLVLLGEQISNAYVDAQRTIGNWSPEPVSVGDLFAGALLPGLMLVGLYMLYQVFMAIVKPSSSPVIPREDIGEIEGSFILQVLHALLPPVILIIAVLGSILMGFATPTEAAAVGGLGAILLAGLRLDESHSKLIYGAGISIFLMLALANIFDLRVGLEVFSTGTIVGLVLSVLLLCVVLYGLFISLRRVHKAGILTDVCKSTMEISAMVFVILIGAALFSLVFRGLGGDDMVHEFLTNLPGGAFGAILMVMAVIFVLGFFLDFIEITFVVVPIVAPVILQLDVNPVWLGVMIAMNLQTSFLTPPFGFALFYLRGVAPPEVTTSMIYKGVIPFVLIQIFGLILLAMFPQIATWLPQVIFGSSY</sequence>
<keyword evidence="11" id="KW-1185">Reference proteome</keyword>
<keyword evidence="6 8" id="KW-0472">Membrane</keyword>
<feature type="transmembrane region" description="Helical" evidence="8">
    <location>
        <begin position="452"/>
        <end position="478"/>
    </location>
</feature>
<feature type="domain" description="TRAP C4-dicarboxylate transport system permease DctM subunit" evidence="9">
    <location>
        <begin position="13"/>
        <end position="314"/>
    </location>
</feature>
<name>A0ABQ5U4W7_9PROT</name>
<feature type="transmembrane region" description="Helical" evidence="8">
    <location>
        <begin position="412"/>
        <end position="445"/>
    </location>
</feature>
<evidence type="ECO:0000259" key="9">
    <source>
        <dbReference type="Pfam" id="PF06808"/>
    </source>
</evidence>
<comment type="caution">
    <text evidence="10">The sequence shown here is derived from an EMBL/GenBank/DDBJ whole genome shotgun (WGS) entry which is preliminary data.</text>
</comment>
<proteinExistence type="predicted"/>
<keyword evidence="5 8" id="KW-1133">Transmembrane helix</keyword>
<organism evidence="10 11">
    <name type="scientific">Sneathiella chinensis</name>
    <dbReference type="NCBI Taxonomy" id="349750"/>
    <lineage>
        <taxon>Bacteria</taxon>
        <taxon>Pseudomonadati</taxon>
        <taxon>Pseudomonadota</taxon>
        <taxon>Alphaproteobacteria</taxon>
        <taxon>Sneathiellales</taxon>
        <taxon>Sneathiellaceae</taxon>
        <taxon>Sneathiella</taxon>
    </lineage>
</organism>
<keyword evidence="2" id="KW-1003">Cell membrane</keyword>
<feature type="transmembrane region" description="Helical" evidence="8">
    <location>
        <begin position="371"/>
        <end position="392"/>
    </location>
</feature>
<feature type="transmembrane region" description="Helical" evidence="8">
    <location>
        <begin position="299"/>
        <end position="317"/>
    </location>
</feature>
<feature type="transmembrane region" description="Helical" evidence="8">
    <location>
        <begin position="7"/>
        <end position="26"/>
    </location>
</feature>
<feature type="transmembrane region" description="Helical" evidence="8">
    <location>
        <begin position="63"/>
        <end position="81"/>
    </location>
</feature>
<evidence type="ECO:0000256" key="1">
    <source>
        <dbReference type="ARBA" id="ARBA00004429"/>
    </source>
</evidence>
<evidence type="ECO:0000256" key="5">
    <source>
        <dbReference type="ARBA" id="ARBA00022989"/>
    </source>
</evidence>
<dbReference type="InterPro" id="IPR004681">
    <property type="entry name" value="TRAP_DctM"/>
</dbReference>
<dbReference type="EMBL" id="BSNF01000006">
    <property type="protein sequence ID" value="GLQ06441.1"/>
    <property type="molecule type" value="Genomic_DNA"/>
</dbReference>
<feature type="transmembrane region" description="Helical" evidence="8">
    <location>
        <begin position="147"/>
        <end position="171"/>
    </location>
</feature>
<dbReference type="Pfam" id="PF06808">
    <property type="entry name" value="DctM"/>
    <property type="match status" value="2"/>
</dbReference>
<reference evidence="10" key="2">
    <citation type="submission" date="2023-01" db="EMBL/GenBank/DDBJ databases">
        <title>Draft genome sequence of Sneathiella chinensis strain NBRC 103408.</title>
        <authorList>
            <person name="Sun Q."/>
            <person name="Mori K."/>
        </authorList>
    </citation>
    <scope>NUCLEOTIDE SEQUENCE</scope>
    <source>
        <strain evidence="10">NBRC 103408</strain>
    </source>
</reference>
<evidence type="ECO:0000256" key="6">
    <source>
        <dbReference type="ARBA" id="ARBA00023136"/>
    </source>
</evidence>
<keyword evidence="7" id="KW-0813">Transport</keyword>
<gene>
    <name evidence="10" type="ORF">GCM10007924_16620</name>
</gene>
<comment type="subcellular location">
    <subcellularLocation>
        <location evidence="1 7">Cell inner membrane</location>
        <topology evidence="1 7">Multi-pass membrane protein</topology>
    </subcellularLocation>
</comment>
<keyword evidence="4 8" id="KW-0812">Transmembrane</keyword>
<reference evidence="10" key="1">
    <citation type="journal article" date="2014" name="Int. J. Syst. Evol. Microbiol.">
        <title>Complete genome of a new Firmicutes species belonging to the dominant human colonic microbiota ('Ruminococcus bicirculans') reveals two chromosomes and a selective capacity to utilize plant glucans.</title>
        <authorList>
            <consortium name="NISC Comparative Sequencing Program"/>
            <person name="Wegmann U."/>
            <person name="Louis P."/>
            <person name="Goesmann A."/>
            <person name="Henrissat B."/>
            <person name="Duncan S.H."/>
            <person name="Flint H.J."/>
        </authorList>
    </citation>
    <scope>NUCLEOTIDE SEQUENCE</scope>
    <source>
        <strain evidence="10">NBRC 103408</strain>
    </source>
</reference>
<feature type="transmembrane region" description="Helical" evidence="8">
    <location>
        <begin position="276"/>
        <end position="292"/>
    </location>
</feature>
<evidence type="ECO:0000313" key="10">
    <source>
        <dbReference type="EMBL" id="GLQ06441.1"/>
    </source>
</evidence>
<evidence type="ECO:0000313" key="11">
    <source>
        <dbReference type="Proteomes" id="UP001161409"/>
    </source>
</evidence>
<evidence type="ECO:0000256" key="8">
    <source>
        <dbReference type="SAM" id="Phobius"/>
    </source>
</evidence>
<feature type="transmembrane region" description="Helical" evidence="8">
    <location>
        <begin position="244"/>
        <end position="270"/>
    </location>
</feature>
<keyword evidence="3 7" id="KW-0997">Cell inner membrane</keyword>
<evidence type="ECO:0000256" key="2">
    <source>
        <dbReference type="ARBA" id="ARBA00022475"/>
    </source>
</evidence>
<accession>A0ABQ5U4W7</accession>
<dbReference type="RefSeq" id="WP_169560508.1">
    <property type="nucleotide sequence ID" value="NZ_BSNF01000006.1"/>
</dbReference>
<protein>
    <submittedName>
        <fullName evidence="10">C4-dicarboxylate ABC transporter</fullName>
    </submittedName>
</protein>
<comment type="function">
    <text evidence="7">Part of the tripartite ATP-independent periplasmic (TRAP) transport system.</text>
</comment>
<evidence type="ECO:0000256" key="4">
    <source>
        <dbReference type="ARBA" id="ARBA00022692"/>
    </source>
</evidence>
<feature type="transmembrane region" description="Helical" evidence="8">
    <location>
        <begin position="32"/>
        <end position="51"/>
    </location>
</feature>
<dbReference type="InterPro" id="IPR010656">
    <property type="entry name" value="DctM"/>
</dbReference>
<feature type="domain" description="TRAP C4-dicarboxylate transport system permease DctM subunit" evidence="9">
    <location>
        <begin position="328"/>
        <end position="515"/>
    </location>
</feature>